<feature type="compositionally biased region" description="Polar residues" evidence="6">
    <location>
        <begin position="842"/>
        <end position="862"/>
    </location>
</feature>
<dbReference type="GO" id="GO:0070008">
    <property type="term" value="F:serine-type exopeptidase activity"/>
    <property type="evidence" value="ECO:0007669"/>
    <property type="project" value="InterPro"/>
</dbReference>
<evidence type="ECO:0000313" key="8">
    <source>
        <dbReference type="EMBL" id="KAG9320745.1"/>
    </source>
</evidence>
<dbReference type="SUPFAM" id="SSF53474">
    <property type="entry name" value="alpha/beta-Hydrolases"/>
    <property type="match status" value="1"/>
</dbReference>
<feature type="signal peptide" evidence="7">
    <location>
        <begin position="1"/>
        <end position="28"/>
    </location>
</feature>
<comment type="similarity">
    <text evidence="1">Belongs to the peptidase S28 family.</text>
</comment>
<feature type="region of interest" description="Disordered" evidence="6">
    <location>
        <begin position="476"/>
        <end position="507"/>
    </location>
</feature>
<evidence type="ECO:0000256" key="1">
    <source>
        <dbReference type="ARBA" id="ARBA00011079"/>
    </source>
</evidence>
<feature type="compositionally biased region" description="Low complexity" evidence="6">
    <location>
        <begin position="695"/>
        <end position="713"/>
    </location>
</feature>
<dbReference type="PANTHER" id="PTHR11010">
    <property type="entry name" value="PROTEASE S28 PRO-X CARBOXYPEPTIDASE-RELATED"/>
    <property type="match status" value="1"/>
</dbReference>
<keyword evidence="5" id="KW-0325">Glycoprotein</keyword>
<feature type="compositionally biased region" description="Low complexity" evidence="6">
    <location>
        <begin position="1030"/>
        <end position="1039"/>
    </location>
</feature>
<keyword evidence="3 7" id="KW-0732">Signal</keyword>
<evidence type="ECO:0000256" key="7">
    <source>
        <dbReference type="SAM" id="SignalP"/>
    </source>
</evidence>
<evidence type="ECO:0000256" key="4">
    <source>
        <dbReference type="ARBA" id="ARBA00022801"/>
    </source>
</evidence>
<dbReference type="InterPro" id="IPR029058">
    <property type="entry name" value="AB_hydrolase_fold"/>
</dbReference>
<feature type="compositionally biased region" description="Polar residues" evidence="6">
    <location>
        <begin position="143"/>
        <end position="159"/>
    </location>
</feature>
<accession>A0A9P8A0T4</accession>
<reference evidence="8" key="1">
    <citation type="submission" date="2021-07" db="EMBL/GenBank/DDBJ databases">
        <title>Draft genome of Mortierella alpina, strain LL118, isolated from an aspen leaf litter sample.</title>
        <authorList>
            <person name="Yang S."/>
            <person name="Vinatzer B.A."/>
        </authorList>
    </citation>
    <scope>NUCLEOTIDE SEQUENCE</scope>
    <source>
        <strain evidence="8">LL118</strain>
    </source>
</reference>
<proteinExistence type="inferred from homology"/>
<feature type="compositionally biased region" description="Polar residues" evidence="6">
    <location>
        <begin position="312"/>
        <end position="336"/>
    </location>
</feature>
<gene>
    <name evidence="8" type="ORF">KVV02_005128</name>
</gene>
<dbReference type="Proteomes" id="UP000717515">
    <property type="component" value="Unassembled WGS sequence"/>
</dbReference>
<organism evidence="8 9">
    <name type="scientific">Mortierella alpina</name>
    <name type="common">Oleaginous fungus</name>
    <name type="synonym">Mortierella renispora</name>
    <dbReference type="NCBI Taxonomy" id="64518"/>
    <lineage>
        <taxon>Eukaryota</taxon>
        <taxon>Fungi</taxon>
        <taxon>Fungi incertae sedis</taxon>
        <taxon>Mucoromycota</taxon>
        <taxon>Mortierellomycotina</taxon>
        <taxon>Mortierellomycetes</taxon>
        <taxon>Mortierellales</taxon>
        <taxon>Mortierellaceae</taxon>
        <taxon>Mortierella</taxon>
    </lineage>
</organism>
<dbReference type="GO" id="GO:0008239">
    <property type="term" value="F:dipeptidyl-peptidase activity"/>
    <property type="evidence" value="ECO:0007669"/>
    <property type="project" value="TreeGrafter"/>
</dbReference>
<protein>
    <recommendedName>
        <fullName evidence="10">Peptidase S28</fullName>
    </recommendedName>
</protein>
<evidence type="ECO:0000256" key="5">
    <source>
        <dbReference type="ARBA" id="ARBA00023180"/>
    </source>
</evidence>
<dbReference type="GO" id="GO:0006508">
    <property type="term" value="P:proteolysis"/>
    <property type="evidence" value="ECO:0007669"/>
    <property type="project" value="UniProtKB-KW"/>
</dbReference>
<dbReference type="Pfam" id="PF05577">
    <property type="entry name" value="Peptidase_S28"/>
    <property type="match status" value="2"/>
</dbReference>
<feature type="compositionally biased region" description="Basic and acidic residues" evidence="6">
    <location>
        <begin position="276"/>
        <end position="285"/>
    </location>
</feature>
<feature type="region of interest" description="Disordered" evidence="6">
    <location>
        <begin position="993"/>
        <end position="1105"/>
    </location>
</feature>
<feature type="region of interest" description="Disordered" evidence="6">
    <location>
        <begin position="688"/>
        <end position="713"/>
    </location>
</feature>
<feature type="compositionally biased region" description="Low complexity" evidence="6">
    <location>
        <begin position="36"/>
        <end position="47"/>
    </location>
</feature>
<feature type="compositionally biased region" description="Basic residues" evidence="6">
    <location>
        <begin position="1001"/>
        <end position="1015"/>
    </location>
</feature>
<evidence type="ECO:0000313" key="9">
    <source>
        <dbReference type="Proteomes" id="UP000717515"/>
    </source>
</evidence>
<keyword evidence="4" id="KW-0378">Hydrolase</keyword>
<evidence type="ECO:0000256" key="3">
    <source>
        <dbReference type="ARBA" id="ARBA00022729"/>
    </source>
</evidence>
<evidence type="ECO:0000256" key="6">
    <source>
        <dbReference type="SAM" id="MobiDB-lite"/>
    </source>
</evidence>
<feature type="chain" id="PRO_5040179164" description="Peptidase S28" evidence="7">
    <location>
        <begin position="29"/>
        <end position="1195"/>
    </location>
</feature>
<keyword evidence="2" id="KW-0645">Protease</keyword>
<feature type="region of interest" description="Disordered" evidence="6">
    <location>
        <begin position="113"/>
        <end position="164"/>
    </location>
</feature>
<feature type="compositionally biased region" description="Basic and acidic residues" evidence="6">
    <location>
        <begin position="813"/>
        <end position="822"/>
    </location>
</feature>
<evidence type="ECO:0000256" key="2">
    <source>
        <dbReference type="ARBA" id="ARBA00022670"/>
    </source>
</evidence>
<feature type="region of interest" description="Disordered" evidence="6">
    <location>
        <begin position="312"/>
        <end position="340"/>
    </location>
</feature>
<feature type="region of interest" description="Disordered" evidence="6">
    <location>
        <begin position="34"/>
        <end position="56"/>
    </location>
</feature>
<comment type="caution">
    <text evidence="8">The sequence shown here is derived from an EMBL/GenBank/DDBJ whole genome shotgun (WGS) entry which is preliminary data.</text>
</comment>
<sequence length="1195" mass="132573">MEHTMATTPQRWILVLSALLSLTVLVVGQTTALPENDPSPSSWSSDNVGTINNRPGRSPFVKTLGLRHKPSMDWGMRARARNQVHWDKYWSELETGQEFDILSDLDLDPDLPRCGSNSSTLSQNTTTADGNSHLQLGADTGMQADSSNEQKAGTASTTPRLPPGDADPGYFFTQILDHYADPSPAGVEAAAAENTTTFRQRYRINSQFYKPGGPLILWLPGESPLHSLFLGRGLSFELANATSGLLVALEHRFYGNSIPRFQDAPKPRPNITSSDPVKDGRPKDDFTGMNARLGAARGRGVGGRAGVWGTASTTQSYSKSSAENKTNGANGSTTAPFNGDGGEAEGLPLDLLKYLTVDQSIEDIVYFMDKFPATHPSFFDDNKDGPPRWILTGCSYGGNLAAWTRQRHPAKVFAAFASSAPLRSTLDFFEYSTSQTDVFGEKCASQLALARDFLDGAFLMTDDFMHQMDVLDSRKSKDVNSAGDSTSSEHDPFSRRFTNVTIGPPPRQWTREARRAAKLRVLSWFSPDFANEYAVDGEEVHAAGWIWWTVASAVQYNAVVVPPTVKPTKTVVDVLCDTMALGYKDQVLQNVDQEKAGQAQEQEAFEAEKNSSTQEEGDPLQAVRFARTLAIWFRNQQFFTPTRNEDLQPSDMDPNSVQNLAGMAWLWQTCSELGYLQTTHPSTCCCGPKSKSYSTDDSTTTTTNDDNDDSASTTGADKIVLSVEANATCSLPKSPLLLPTSFSLGSANTSSPLLYECVPQSKPANFSCLPCRCYAKNASRTESVLSRLLTLEAAWQECQLYFHTTHSSPLPVHHDASIRHPDSLGTDSIHPQPSPLRDLSSCGPQDCSSESQTGRTNNDANENNVTHILLPSRYPNVESNVNKKFHGWRIAQESYQEQSGLQCDLPAGVFPNDIDDQSSTSASALDITTATTVVSSNTKSNWYSIESPSFRDTRLWWKKRRRRPRSGRSRYYFTNGEYDPWKELTLASPKALKLLGGQMPRRNKSKERQGQRRRGRNDFSSGQDPTFAFSSSTTTTTTSPVAVALGPAVMRIPDNNNNNSHRMDMRSKFSSNEVQDPQHVDGSEDLATEMSPSSGTLQEDRSKDAIDTEQSIGSLYGASWWHQKSDRNELRIISGASHCQDILYESSDLDSKELREERMHVLATFVRWIEIDIRRQQRMRRHRRRRRRESFSFRG</sequence>
<feature type="region of interest" description="Disordered" evidence="6">
    <location>
        <begin position="259"/>
        <end position="285"/>
    </location>
</feature>
<dbReference type="PANTHER" id="PTHR11010:SF117">
    <property type="entry name" value="SERINE PROTEASE 16"/>
    <property type="match status" value="1"/>
</dbReference>
<dbReference type="Gene3D" id="3.40.50.1820">
    <property type="entry name" value="alpha/beta hydrolase"/>
    <property type="match status" value="1"/>
</dbReference>
<dbReference type="InterPro" id="IPR008758">
    <property type="entry name" value="Peptidase_S28"/>
</dbReference>
<feature type="region of interest" description="Disordered" evidence="6">
    <location>
        <begin position="813"/>
        <end position="862"/>
    </location>
</feature>
<dbReference type="AlphaFoldDB" id="A0A9P8A0T4"/>
<name>A0A9P8A0T4_MORAP</name>
<dbReference type="EMBL" id="JAIFTL010000261">
    <property type="protein sequence ID" value="KAG9320745.1"/>
    <property type="molecule type" value="Genomic_DNA"/>
</dbReference>
<evidence type="ECO:0008006" key="10">
    <source>
        <dbReference type="Google" id="ProtNLM"/>
    </source>
</evidence>
<feature type="compositionally biased region" description="Low complexity" evidence="6">
    <location>
        <begin position="116"/>
        <end position="127"/>
    </location>
</feature>